<evidence type="ECO:0000313" key="3">
    <source>
        <dbReference type="Proteomes" id="UP000235145"/>
    </source>
</evidence>
<accession>A0A9R1XKW7</accession>
<keyword evidence="3" id="KW-1185">Reference proteome</keyword>
<evidence type="ECO:0000313" key="2">
    <source>
        <dbReference type="EMBL" id="KAJ0216609.1"/>
    </source>
</evidence>
<dbReference type="Proteomes" id="UP000235145">
    <property type="component" value="Unassembled WGS sequence"/>
</dbReference>
<feature type="region of interest" description="Disordered" evidence="1">
    <location>
        <begin position="1"/>
        <end position="69"/>
    </location>
</feature>
<organism evidence="2 3">
    <name type="scientific">Lactuca sativa</name>
    <name type="common">Garden lettuce</name>
    <dbReference type="NCBI Taxonomy" id="4236"/>
    <lineage>
        <taxon>Eukaryota</taxon>
        <taxon>Viridiplantae</taxon>
        <taxon>Streptophyta</taxon>
        <taxon>Embryophyta</taxon>
        <taxon>Tracheophyta</taxon>
        <taxon>Spermatophyta</taxon>
        <taxon>Magnoliopsida</taxon>
        <taxon>eudicotyledons</taxon>
        <taxon>Gunneridae</taxon>
        <taxon>Pentapetalae</taxon>
        <taxon>asterids</taxon>
        <taxon>campanulids</taxon>
        <taxon>Asterales</taxon>
        <taxon>Asteraceae</taxon>
        <taxon>Cichorioideae</taxon>
        <taxon>Cichorieae</taxon>
        <taxon>Lactucinae</taxon>
        <taxon>Lactuca</taxon>
    </lineage>
</organism>
<comment type="caution">
    <text evidence="2">The sequence shown here is derived from an EMBL/GenBank/DDBJ whole genome shotgun (WGS) entry which is preliminary data.</text>
</comment>
<dbReference type="EMBL" id="NBSK02000003">
    <property type="protein sequence ID" value="KAJ0216609.1"/>
    <property type="molecule type" value="Genomic_DNA"/>
</dbReference>
<dbReference type="AlphaFoldDB" id="A0A9R1XKW7"/>
<sequence>MYSRRSGRAPGDVPETTLIPNASRGQGQGRGRGRGRSRGAITAPIPRQLAHGSSGSHRGQDQGCGRGSTENTITKEELADEIAQAMRATLPDLVAQAREAIMGEYDGNLGGGEEDYEYNTPIMNQEPSITQPSRHHDNHDQRGCSYKMFMNCKLPIFNGEIDPVLSSTWIMEIEGTFDTSNCADEDKVICWNSV</sequence>
<protein>
    <submittedName>
        <fullName evidence="2">Uncharacterized protein</fullName>
    </submittedName>
</protein>
<name>A0A9R1XKW7_LACSA</name>
<evidence type="ECO:0000256" key="1">
    <source>
        <dbReference type="SAM" id="MobiDB-lite"/>
    </source>
</evidence>
<gene>
    <name evidence="2" type="ORF">LSAT_V11C300146350</name>
</gene>
<reference evidence="2 3" key="1">
    <citation type="journal article" date="2017" name="Nat. Commun.">
        <title>Genome assembly with in vitro proximity ligation data and whole-genome triplication in lettuce.</title>
        <authorList>
            <person name="Reyes-Chin-Wo S."/>
            <person name="Wang Z."/>
            <person name="Yang X."/>
            <person name="Kozik A."/>
            <person name="Arikit S."/>
            <person name="Song C."/>
            <person name="Xia L."/>
            <person name="Froenicke L."/>
            <person name="Lavelle D.O."/>
            <person name="Truco M.J."/>
            <person name="Xia R."/>
            <person name="Zhu S."/>
            <person name="Xu C."/>
            <person name="Xu H."/>
            <person name="Xu X."/>
            <person name="Cox K."/>
            <person name="Korf I."/>
            <person name="Meyers B.C."/>
            <person name="Michelmore R.W."/>
        </authorList>
    </citation>
    <scope>NUCLEOTIDE SEQUENCE [LARGE SCALE GENOMIC DNA]</scope>
    <source>
        <strain evidence="3">cv. Salinas</strain>
        <tissue evidence="2">Seedlings</tissue>
    </source>
</reference>
<proteinExistence type="predicted"/>